<comment type="subcellular location">
    <subcellularLocation>
        <location evidence="1">Secreted</location>
        <location evidence="1">Cell wall</location>
    </subcellularLocation>
</comment>
<feature type="chain" id="PRO_5045876130" evidence="8">
    <location>
        <begin position="29"/>
        <end position="80"/>
    </location>
</feature>
<dbReference type="Proteomes" id="UP000812013">
    <property type="component" value="Unassembled WGS sequence"/>
</dbReference>
<feature type="domain" description="Chaplin" evidence="9">
    <location>
        <begin position="39"/>
        <end position="79"/>
    </location>
</feature>
<evidence type="ECO:0000256" key="8">
    <source>
        <dbReference type="SAM" id="SignalP"/>
    </source>
</evidence>
<protein>
    <submittedName>
        <fullName evidence="10">DUF320 domain-containing protein</fullName>
    </submittedName>
</protein>
<sequence>MSRLVKNAALALAAAGLAFAGTAGTALADSTANGVAVGSPGVLSGNVVQVPIHIPINVCGNSINIIGILNPAAANVCIND</sequence>
<keyword evidence="4 8" id="KW-0732">Signal</keyword>
<evidence type="ECO:0000256" key="4">
    <source>
        <dbReference type="ARBA" id="ARBA00022729"/>
    </source>
</evidence>
<dbReference type="PROSITE" id="PS51884">
    <property type="entry name" value="CHAPLIN"/>
    <property type="match status" value="1"/>
</dbReference>
<keyword evidence="6 7" id="KW-0034">Amyloid</keyword>
<evidence type="ECO:0000313" key="10">
    <source>
        <dbReference type="EMBL" id="MBW5486088.1"/>
    </source>
</evidence>
<dbReference type="Pfam" id="PF03777">
    <property type="entry name" value="ChpA-C"/>
    <property type="match status" value="1"/>
</dbReference>
<evidence type="ECO:0000256" key="3">
    <source>
        <dbReference type="ARBA" id="ARBA00022525"/>
    </source>
</evidence>
<reference evidence="10 11" key="1">
    <citation type="submission" date="2019-12" db="EMBL/GenBank/DDBJ databases">
        <title>Genome sequence of Streptomyces bambusae.</title>
        <authorList>
            <person name="Bansal K."/>
            <person name="Choksket S."/>
            <person name="Korpole S."/>
            <person name="Patil P.B."/>
        </authorList>
    </citation>
    <scope>NUCLEOTIDE SEQUENCE [LARGE SCALE GENOMIC DNA]</scope>
    <source>
        <strain evidence="10 11">SK60</strain>
    </source>
</reference>
<evidence type="ECO:0000256" key="7">
    <source>
        <dbReference type="PROSITE-ProRule" id="PRU01232"/>
    </source>
</evidence>
<dbReference type="RefSeq" id="WP_219671173.1">
    <property type="nucleotide sequence ID" value="NZ_WTFF01000338.1"/>
</dbReference>
<dbReference type="InterPro" id="IPR005528">
    <property type="entry name" value="ChpA-H"/>
</dbReference>
<keyword evidence="3" id="KW-0964">Secreted</keyword>
<comment type="caution">
    <text evidence="10">The sequence shown here is derived from an EMBL/GenBank/DDBJ whole genome shotgun (WGS) entry which is preliminary data.</text>
</comment>
<keyword evidence="5" id="KW-0130">Cell adhesion</keyword>
<accession>A0ABS6ZE89</accession>
<evidence type="ECO:0000256" key="1">
    <source>
        <dbReference type="ARBA" id="ARBA00004191"/>
    </source>
</evidence>
<evidence type="ECO:0000313" key="11">
    <source>
        <dbReference type="Proteomes" id="UP000812013"/>
    </source>
</evidence>
<keyword evidence="11" id="KW-1185">Reference proteome</keyword>
<evidence type="ECO:0000256" key="2">
    <source>
        <dbReference type="ARBA" id="ARBA00022512"/>
    </source>
</evidence>
<evidence type="ECO:0000256" key="5">
    <source>
        <dbReference type="ARBA" id="ARBA00022889"/>
    </source>
</evidence>
<proteinExistence type="predicted"/>
<feature type="signal peptide" evidence="8">
    <location>
        <begin position="1"/>
        <end position="28"/>
    </location>
</feature>
<name>A0ABS6ZE89_9ACTN</name>
<dbReference type="EMBL" id="WTFF01000338">
    <property type="protein sequence ID" value="MBW5486088.1"/>
    <property type="molecule type" value="Genomic_DNA"/>
</dbReference>
<gene>
    <name evidence="10" type="ORF">GPJ59_30555</name>
</gene>
<organism evidence="10 11">
    <name type="scientific">Streptomyces bambusae</name>
    <dbReference type="NCBI Taxonomy" id="1550616"/>
    <lineage>
        <taxon>Bacteria</taxon>
        <taxon>Bacillati</taxon>
        <taxon>Actinomycetota</taxon>
        <taxon>Actinomycetes</taxon>
        <taxon>Kitasatosporales</taxon>
        <taxon>Streptomycetaceae</taxon>
        <taxon>Streptomyces</taxon>
    </lineage>
</organism>
<evidence type="ECO:0000256" key="6">
    <source>
        <dbReference type="ARBA" id="ARBA00023087"/>
    </source>
</evidence>
<keyword evidence="2" id="KW-0134">Cell wall</keyword>
<evidence type="ECO:0000259" key="9">
    <source>
        <dbReference type="PROSITE" id="PS51884"/>
    </source>
</evidence>